<dbReference type="InterPro" id="IPR036396">
    <property type="entry name" value="Cyt_P450_sf"/>
</dbReference>
<dbReference type="SUPFAM" id="SSF48264">
    <property type="entry name" value="Cytochrome P450"/>
    <property type="match status" value="1"/>
</dbReference>
<keyword evidence="10" id="KW-1185">Reference proteome</keyword>
<keyword evidence="7" id="KW-0503">Monooxygenase</keyword>
<dbReference type="GO" id="GO:0020037">
    <property type="term" value="F:heme binding"/>
    <property type="evidence" value="ECO:0007669"/>
    <property type="project" value="InterPro"/>
</dbReference>
<comment type="similarity">
    <text evidence="2 7">Belongs to the cytochrome P450 family.</text>
</comment>
<keyword evidence="8" id="KW-0472">Membrane</keyword>
<dbReference type="GO" id="GO:0016705">
    <property type="term" value="F:oxidoreductase activity, acting on paired donors, with incorporation or reduction of molecular oxygen"/>
    <property type="evidence" value="ECO:0007669"/>
    <property type="project" value="InterPro"/>
</dbReference>
<dbReference type="InterPro" id="IPR050121">
    <property type="entry name" value="Cytochrome_P450_monoxygenase"/>
</dbReference>
<keyword evidence="4 6" id="KW-0479">Metal-binding</keyword>
<keyword evidence="8" id="KW-0812">Transmembrane</keyword>
<name>A0A6G1JD20_9PLEO</name>
<evidence type="ECO:0000256" key="2">
    <source>
        <dbReference type="ARBA" id="ARBA00010617"/>
    </source>
</evidence>
<evidence type="ECO:0000256" key="4">
    <source>
        <dbReference type="ARBA" id="ARBA00022723"/>
    </source>
</evidence>
<keyword evidence="3 6" id="KW-0349">Heme</keyword>
<evidence type="ECO:0000313" key="9">
    <source>
        <dbReference type="EMBL" id="KAF2688121.1"/>
    </source>
</evidence>
<comment type="cofactor">
    <cofactor evidence="1 6">
        <name>heme</name>
        <dbReference type="ChEBI" id="CHEBI:30413"/>
    </cofactor>
</comment>
<organism evidence="9 10">
    <name type="scientific">Lentithecium fluviatile CBS 122367</name>
    <dbReference type="NCBI Taxonomy" id="1168545"/>
    <lineage>
        <taxon>Eukaryota</taxon>
        <taxon>Fungi</taxon>
        <taxon>Dikarya</taxon>
        <taxon>Ascomycota</taxon>
        <taxon>Pezizomycotina</taxon>
        <taxon>Dothideomycetes</taxon>
        <taxon>Pleosporomycetidae</taxon>
        <taxon>Pleosporales</taxon>
        <taxon>Massarineae</taxon>
        <taxon>Lentitheciaceae</taxon>
        <taxon>Lentithecium</taxon>
    </lineage>
</organism>
<evidence type="ECO:0000256" key="1">
    <source>
        <dbReference type="ARBA" id="ARBA00001971"/>
    </source>
</evidence>
<gene>
    <name evidence="9" type="ORF">K458DRAFT_428891</name>
</gene>
<evidence type="ECO:0000256" key="8">
    <source>
        <dbReference type="SAM" id="Phobius"/>
    </source>
</evidence>
<dbReference type="EMBL" id="MU005574">
    <property type="protein sequence ID" value="KAF2688121.1"/>
    <property type="molecule type" value="Genomic_DNA"/>
</dbReference>
<proteinExistence type="inferred from homology"/>
<evidence type="ECO:0000256" key="7">
    <source>
        <dbReference type="RuleBase" id="RU000461"/>
    </source>
</evidence>
<dbReference type="PRINTS" id="PR00385">
    <property type="entry name" value="P450"/>
</dbReference>
<dbReference type="InterPro" id="IPR017972">
    <property type="entry name" value="Cyt_P450_CS"/>
</dbReference>
<sequence>MALLKPTQANGVQLCGAAFVLLALYITGLITYRRYFHPLVKFPGPFLNSISDIPAGLSLLRGRFAFENKLCHEKYGPVFRLSPNELTFNTAAAYQDIYGFRQNRKNMLKSPIHTGPVQVGSTTTVQYAVEDTEHARQRRALSHSFSTHALMEQEPIVQGYMDKFVKAFRGMAKEGREFNVGDWFCYFTFDTMGDLSFGEGFGCLDRGEYQEWVEYLFHTIKDGALIQGTRRIAGTGTWLQKFLQNRFQGMGNALSYHLTHTREKVEKRLKATDIEHRDFIWYILRQAEKFDLKHDEIIANSGLFIIAGSETTATALSGLMARLIWNPHCYTKLTSEIRTAFASEDAITFAAIQNLPYLNACIEEVLRVHPPVPAGPPRVVPPSGDFIDGHWVPGGVTVSVGAWASAHNPLQFRDPDVFVPERWLAGAQGFEGDERKAMQPFSLGPRNCIGKNLAYMEMRLMIARMLWNFDIVSTDGAPLWNPDDEMKHKKAFMVWEKSVVMVKVKDLRA</sequence>
<dbReference type="PANTHER" id="PTHR24305">
    <property type="entry name" value="CYTOCHROME P450"/>
    <property type="match status" value="1"/>
</dbReference>
<dbReference type="InterPro" id="IPR001128">
    <property type="entry name" value="Cyt_P450"/>
</dbReference>
<keyword evidence="5 6" id="KW-0408">Iron</keyword>
<reference evidence="9" key="1">
    <citation type="journal article" date="2020" name="Stud. Mycol.">
        <title>101 Dothideomycetes genomes: a test case for predicting lifestyles and emergence of pathogens.</title>
        <authorList>
            <person name="Haridas S."/>
            <person name="Albert R."/>
            <person name="Binder M."/>
            <person name="Bloem J."/>
            <person name="Labutti K."/>
            <person name="Salamov A."/>
            <person name="Andreopoulos B."/>
            <person name="Baker S."/>
            <person name="Barry K."/>
            <person name="Bills G."/>
            <person name="Bluhm B."/>
            <person name="Cannon C."/>
            <person name="Castanera R."/>
            <person name="Culley D."/>
            <person name="Daum C."/>
            <person name="Ezra D."/>
            <person name="Gonzalez J."/>
            <person name="Henrissat B."/>
            <person name="Kuo A."/>
            <person name="Liang C."/>
            <person name="Lipzen A."/>
            <person name="Lutzoni F."/>
            <person name="Magnuson J."/>
            <person name="Mondo S."/>
            <person name="Nolan M."/>
            <person name="Ohm R."/>
            <person name="Pangilinan J."/>
            <person name="Park H.-J."/>
            <person name="Ramirez L."/>
            <person name="Alfaro M."/>
            <person name="Sun H."/>
            <person name="Tritt A."/>
            <person name="Yoshinaga Y."/>
            <person name="Zwiers L.-H."/>
            <person name="Turgeon B."/>
            <person name="Goodwin S."/>
            <person name="Spatafora J."/>
            <person name="Crous P."/>
            <person name="Grigoriev I."/>
        </authorList>
    </citation>
    <scope>NUCLEOTIDE SEQUENCE</scope>
    <source>
        <strain evidence="9">CBS 122367</strain>
    </source>
</reference>
<dbReference type="AlphaFoldDB" id="A0A6G1JD20"/>
<dbReference type="PRINTS" id="PR00463">
    <property type="entry name" value="EP450I"/>
</dbReference>
<dbReference type="OrthoDB" id="1470350at2759"/>
<dbReference type="PROSITE" id="PS00086">
    <property type="entry name" value="CYTOCHROME_P450"/>
    <property type="match status" value="1"/>
</dbReference>
<accession>A0A6G1JD20</accession>
<dbReference type="Gene3D" id="1.10.630.10">
    <property type="entry name" value="Cytochrome P450"/>
    <property type="match status" value="1"/>
</dbReference>
<evidence type="ECO:0000256" key="3">
    <source>
        <dbReference type="ARBA" id="ARBA00022617"/>
    </source>
</evidence>
<dbReference type="InterPro" id="IPR002401">
    <property type="entry name" value="Cyt_P450_E_grp-I"/>
</dbReference>
<dbReference type="GO" id="GO:0004497">
    <property type="term" value="F:monooxygenase activity"/>
    <property type="evidence" value="ECO:0007669"/>
    <property type="project" value="UniProtKB-KW"/>
</dbReference>
<keyword evidence="7" id="KW-0560">Oxidoreductase</keyword>
<evidence type="ECO:0000256" key="5">
    <source>
        <dbReference type="ARBA" id="ARBA00023004"/>
    </source>
</evidence>
<evidence type="ECO:0000313" key="10">
    <source>
        <dbReference type="Proteomes" id="UP000799291"/>
    </source>
</evidence>
<feature type="transmembrane region" description="Helical" evidence="8">
    <location>
        <begin position="12"/>
        <end position="32"/>
    </location>
</feature>
<dbReference type="PANTHER" id="PTHR24305:SF210">
    <property type="entry name" value="CYTOCHROME P450 MONOOXYGENASE ASQL-RELATED"/>
    <property type="match status" value="1"/>
</dbReference>
<dbReference type="Pfam" id="PF00067">
    <property type="entry name" value="p450"/>
    <property type="match status" value="1"/>
</dbReference>
<dbReference type="CDD" id="cd11058">
    <property type="entry name" value="CYP60B-like"/>
    <property type="match status" value="1"/>
</dbReference>
<evidence type="ECO:0000256" key="6">
    <source>
        <dbReference type="PIRSR" id="PIRSR602401-1"/>
    </source>
</evidence>
<keyword evidence="8" id="KW-1133">Transmembrane helix</keyword>
<protein>
    <submittedName>
        <fullName evidence="9">Cytochrome P450</fullName>
    </submittedName>
</protein>
<dbReference type="Proteomes" id="UP000799291">
    <property type="component" value="Unassembled WGS sequence"/>
</dbReference>
<feature type="binding site" description="axial binding residue" evidence="6">
    <location>
        <position position="448"/>
    </location>
    <ligand>
        <name>heme</name>
        <dbReference type="ChEBI" id="CHEBI:30413"/>
    </ligand>
    <ligandPart>
        <name>Fe</name>
        <dbReference type="ChEBI" id="CHEBI:18248"/>
    </ligandPart>
</feature>
<dbReference type="GO" id="GO:0005506">
    <property type="term" value="F:iron ion binding"/>
    <property type="evidence" value="ECO:0007669"/>
    <property type="project" value="InterPro"/>
</dbReference>